<comment type="similarity">
    <text evidence="1">Belongs to the methyltransferase superfamily. PrmA family.</text>
</comment>
<dbReference type="Gene3D" id="3.40.50.150">
    <property type="entry name" value="Vaccinia Virus protein VP39"/>
    <property type="match status" value="1"/>
</dbReference>
<dbReference type="HAMAP" id="MF_00735">
    <property type="entry name" value="Methyltr_PrmA"/>
    <property type="match status" value="1"/>
</dbReference>
<evidence type="ECO:0000256" key="6">
    <source>
        <dbReference type="ARBA" id="ARBA00037932"/>
    </source>
</evidence>
<dbReference type="Proteomes" id="UP000187406">
    <property type="component" value="Unassembled WGS sequence"/>
</dbReference>
<sequence>MAVGHFFKHLSFTLSRRSMNPYRSQLILYTGPLSLTHCKQRHELTTPTSTKPTISLSSVHGSINSSYLSVRIRCPKHVADTLSEALLCFGASSTSMDEEDGCKNSDEICIDSTFPEFPDVGVCISQAADSIGLKEIPKYEIKMGGQNDWIKKYLESFHPVEVTEGLWVVPEWRTPPDVQATNIILNPKLAFGTGEHPTTVLCLLLLQGLIKGDEVFLDYGTGSGILAIAALKFGAALSVGIDIDPQAIESARYNAALNNIEYEKMQLHLVPGQTCPPSMHENGVGKDQTSFGAGPGLMPEKDKYDVVIANILLNPLLELAEHIVSCAKPGAVIGISGILSEQLPYIIDRYSQYLEGISVSEMDDWACVSGSKKRNL</sequence>
<dbReference type="PANTHER" id="PTHR43648">
    <property type="entry name" value="ELECTRON TRANSFER FLAVOPROTEIN BETA SUBUNIT LYSINE METHYLTRANSFERASE"/>
    <property type="match status" value="1"/>
</dbReference>
<keyword evidence="5" id="KW-0949">S-adenosyl-L-methionine</keyword>
<dbReference type="InParanoid" id="A0A1Q3BWZ5"/>
<dbReference type="STRING" id="3775.A0A1Q3BWZ5"/>
<evidence type="ECO:0000256" key="3">
    <source>
        <dbReference type="ARBA" id="ARBA00022603"/>
    </source>
</evidence>
<dbReference type="AlphaFoldDB" id="A0A1Q3BWZ5"/>
<comment type="similarity">
    <text evidence="6">Belongs to the methyltransferase superfamily. ETFBKMT family.</text>
</comment>
<reference evidence="10" key="1">
    <citation type="submission" date="2016-04" db="EMBL/GenBank/DDBJ databases">
        <title>Cephalotus genome sequencing.</title>
        <authorList>
            <person name="Fukushima K."/>
            <person name="Hasebe M."/>
            <person name="Fang X."/>
        </authorList>
    </citation>
    <scope>NUCLEOTIDE SEQUENCE [LARGE SCALE GENOMIC DNA]</scope>
    <source>
        <strain evidence="10">cv. St1</strain>
    </source>
</reference>
<dbReference type="InterPro" id="IPR050078">
    <property type="entry name" value="Ribosomal_L11_MeTrfase_PrmA"/>
</dbReference>
<dbReference type="PANTHER" id="PTHR43648:SF1">
    <property type="entry name" value="ELECTRON TRANSFER FLAVOPROTEIN BETA SUBUNIT LYSINE METHYLTRANSFERASE"/>
    <property type="match status" value="1"/>
</dbReference>
<keyword evidence="2" id="KW-0963">Cytoplasm</keyword>
<proteinExistence type="inferred from homology"/>
<protein>
    <recommendedName>
        <fullName evidence="8">ETFB lysine methyltransferase</fullName>
    </recommendedName>
    <alternativeName>
        <fullName evidence="7">Protein N-lysine methyltransferase METTL20</fullName>
    </alternativeName>
</protein>
<dbReference type="EMBL" id="BDDD01000992">
    <property type="protein sequence ID" value="GAV72323.1"/>
    <property type="molecule type" value="Genomic_DNA"/>
</dbReference>
<dbReference type="GO" id="GO:0016279">
    <property type="term" value="F:protein-lysine N-methyltransferase activity"/>
    <property type="evidence" value="ECO:0007669"/>
    <property type="project" value="TreeGrafter"/>
</dbReference>
<keyword evidence="4" id="KW-0808">Transferase</keyword>
<evidence type="ECO:0000256" key="4">
    <source>
        <dbReference type="ARBA" id="ARBA00022679"/>
    </source>
</evidence>
<dbReference type="CDD" id="cd02440">
    <property type="entry name" value="AdoMet_MTases"/>
    <property type="match status" value="1"/>
</dbReference>
<dbReference type="InterPro" id="IPR029063">
    <property type="entry name" value="SAM-dependent_MTases_sf"/>
</dbReference>
<evidence type="ECO:0000256" key="7">
    <source>
        <dbReference type="ARBA" id="ARBA00041867"/>
    </source>
</evidence>
<evidence type="ECO:0000256" key="8">
    <source>
        <dbReference type="ARBA" id="ARBA00042266"/>
    </source>
</evidence>
<keyword evidence="10" id="KW-1185">Reference proteome</keyword>
<dbReference type="GO" id="GO:0005739">
    <property type="term" value="C:mitochondrion"/>
    <property type="evidence" value="ECO:0007669"/>
    <property type="project" value="TreeGrafter"/>
</dbReference>
<dbReference type="GO" id="GO:0032259">
    <property type="term" value="P:methylation"/>
    <property type="evidence" value="ECO:0007669"/>
    <property type="project" value="UniProtKB-KW"/>
</dbReference>
<dbReference type="SUPFAM" id="SSF53335">
    <property type="entry name" value="S-adenosyl-L-methionine-dependent methyltransferases"/>
    <property type="match status" value="1"/>
</dbReference>
<name>A0A1Q3BWZ5_CEPFO</name>
<evidence type="ECO:0000313" key="10">
    <source>
        <dbReference type="Proteomes" id="UP000187406"/>
    </source>
</evidence>
<evidence type="ECO:0000256" key="1">
    <source>
        <dbReference type="ARBA" id="ARBA00009741"/>
    </source>
</evidence>
<dbReference type="OrthoDB" id="419617at2759"/>
<evidence type="ECO:0000256" key="5">
    <source>
        <dbReference type="ARBA" id="ARBA00022691"/>
    </source>
</evidence>
<dbReference type="Pfam" id="PF06325">
    <property type="entry name" value="PrmA"/>
    <property type="match status" value="1"/>
</dbReference>
<comment type="caution">
    <text evidence="9">The sequence shown here is derived from an EMBL/GenBank/DDBJ whole genome shotgun (WGS) entry which is preliminary data.</text>
</comment>
<dbReference type="FunCoup" id="A0A1Q3BWZ5">
    <property type="interactions" value="9"/>
</dbReference>
<evidence type="ECO:0000313" key="9">
    <source>
        <dbReference type="EMBL" id="GAV72323.1"/>
    </source>
</evidence>
<accession>A0A1Q3BWZ5</accession>
<gene>
    <name evidence="9" type="ORF">CFOL_v3_15811</name>
</gene>
<dbReference type="InterPro" id="IPR004498">
    <property type="entry name" value="Ribosomal_PrmA_MeTrfase"/>
</dbReference>
<organism evidence="9 10">
    <name type="scientific">Cephalotus follicularis</name>
    <name type="common">Albany pitcher plant</name>
    <dbReference type="NCBI Taxonomy" id="3775"/>
    <lineage>
        <taxon>Eukaryota</taxon>
        <taxon>Viridiplantae</taxon>
        <taxon>Streptophyta</taxon>
        <taxon>Embryophyta</taxon>
        <taxon>Tracheophyta</taxon>
        <taxon>Spermatophyta</taxon>
        <taxon>Magnoliopsida</taxon>
        <taxon>eudicotyledons</taxon>
        <taxon>Gunneridae</taxon>
        <taxon>Pentapetalae</taxon>
        <taxon>rosids</taxon>
        <taxon>fabids</taxon>
        <taxon>Oxalidales</taxon>
        <taxon>Cephalotaceae</taxon>
        <taxon>Cephalotus</taxon>
    </lineage>
</organism>
<evidence type="ECO:0000256" key="2">
    <source>
        <dbReference type="ARBA" id="ARBA00022490"/>
    </source>
</evidence>
<keyword evidence="3" id="KW-0489">Methyltransferase</keyword>